<dbReference type="Gene3D" id="3.90.1720.10">
    <property type="entry name" value="endopeptidase domain like (from Nostoc punctiforme)"/>
    <property type="match status" value="1"/>
</dbReference>
<sequence length="499" mass="52221">MSPLRIGRALSSVAITIGIALAVPAVGTGVPAPPPNPTDGELAQAVTSVSAQIVRVGELVNQVASTSQELSRLDDAVAAKREQVNKSLVDLQNARDVADAAAAAVLASRQALDLAGAQIRDAQAKFDNAARRAYTDGNTTASLAALVTSNTPDDVFDRTQVLDLLSRRHNAVIERLQRARTEEANKDSAARKAESDAVDAAQAAQDRKGEAEQAVAAARADADAQAARKAELEKQREGAETELAAAKSAAVGLAGQRAAYESWDAQRRAEEAAAQAAAEAARQAAVEAAARVAADQAATQRAAALAAAQRPHTAIEDDSSDYSDSSEYADSSDTSGSDSGRTRQRKKPQSSVAVVSGSEAVETVIDRAMSQMGVSYSWGGGNENGPTLGIRDGGVADSYGDYKRTGFDCSGLMVYAFAGVGISLPHYSGYQYTAGSQYPVDEMRRGDMLFWGSGGSEHVALYLGNGQMLEAPQSGDVVKVSPVRWGGLMPYVVRMIDDW</sequence>
<dbReference type="EMBL" id="CP079105">
    <property type="protein sequence ID" value="QXQ12376.1"/>
    <property type="molecule type" value="Genomic_DNA"/>
</dbReference>
<name>A0ABX8S9H4_9ACTN</name>
<dbReference type="SUPFAM" id="SSF54001">
    <property type="entry name" value="Cysteine proteinases"/>
    <property type="match status" value="1"/>
</dbReference>
<evidence type="ECO:0000256" key="1">
    <source>
        <dbReference type="ARBA" id="ARBA00007074"/>
    </source>
</evidence>
<keyword evidence="2" id="KW-0645">Protease</keyword>
<organism evidence="7 8">
    <name type="scientific">Skermania pinensis</name>
    <dbReference type="NCBI Taxonomy" id="39122"/>
    <lineage>
        <taxon>Bacteria</taxon>
        <taxon>Bacillati</taxon>
        <taxon>Actinomycetota</taxon>
        <taxon>Actinomycetes</taxon>
        <taxon>Mycobacteriales</taxon>
        <taxon>Gordoniaceae</taxon>
        <taxon>Skermania</taxon>
    </lineage>
</organism>
<reference evidence="7" key="1">
    <citation type="submission" date="2021-07" db="EMBL/GenBank/DDBJ databases">
        <title>Candidatus Kaistella beijingensis sp. nov. isolated from a municipal wastewater treatment plant is involved in sludge foaming.</title>
        <authorList>
            <person name="Song Y."/>
            <person name="Liu S.-J."/>
        </authorList>
    </citation>
    <scope>NUCLEOTIDE SEQUENCE</scope>
    <source>
        <strain evidence="7">DSM 43998</strain>
    </source>
</reference>
<evidence type="ECO:0000256" key="3">
    <source>
        <dbReference type="ARBA" id="ARBA00022801"/>
    </source>
</evidence>
<gene>
    <name evidence="7" type="ORF">KV203_10220</name>
</gene>
<keyword evidence="3" id="KW-0378">Hydrolase</keyword>
<keyword evidence="4" id="KW-0788">Thiol protease</keyword>
<evidence type="ECO:0000256" key="2">
    <source>
        <dbReference type="ARBA" id="ARBA00022670"/>
    </source>
</evidence>
<evidence type="ECO:0000256" key="5">
    <source>
        <dbReference type="SAM" id="MobiDB-lite"/>
    </source>
</evidence>
<feature type="compositionally biased region" description="Low complexity" evidence="5">
    <location>
        <begin position="322"/>
        <end position="339"/>
    </location>
</feature>
<feature type="compositionally biased region" description="Basic and acidic residues" evidence="5">
    <location>
        <begin position="220"/>
        <end position="239"/>
    </location>
</feature>
<dbReference type="PROSITE" id="PS51935">
    <property type="entry name" value="NLPC_P60"/>
    <property type="match status" value="1"/>
</dbReference>
<dbReference type="PANTHER" id="PTHR47359:SF3">
    <property type="entry name" value="NLP_P60 DOMAIN-CONTAINING PROTEIN-RELATED"/>
    <property type="match status" value="1"/>
</dbReference>
<evidence type="ECO:0000256" key="4">
    <source>
        <dbReference type="ARBA" id="ARBA00022807"/>
    </source>
</evidence>
<dbReference type="InterPro" id="IPR000064">
    <property type="entry name" value="NLP_P60_dom"/>
</dbReference>
<keyword evidence="8" id="KW-1185">Reference proteome</keyword>
<proteinExistence type="inferred from homology"/>
<dbReference type="InterPro" id="IPR051794">
    <property type="entry name" value="PG_Endopeptidase_C40"/>
</dbReference>
<comment type="similarity">
    <text evidence="1">Belongs to the peptidase C40 family.</text>
</comment>
<dbReference type="InterPro" id="IPR038765">
    <property type="entry name" value="Papain-like_cys_pep_sf"/>
</dbReference>
<evidence type="ECO:0000259" key="6">
    <source>
        <dbReference type="PROSITE" id="PS51935"/>
    </source>
</evidence>
<feature type="region of interest" description="Disordered" evidence="5">
    <location>
        <begin position="304"/>
        <end position="356"/>
    </location>
</feature>
<evidence type="ECO:0000313" key="8">
    <source>
        <dbReference type="Proteomes" id="UP000887023"/>
    </source>
</evidence>
<dbReference type="Proteomes" id="UP000887023">
    <property type="component" value="Chromosome"/>
</dbReference>
<evidence type="ECO:0000313" key="7">
    <source>
        <dbReference type="EMBL" id="QXQ12376.1"/>
    </source>
</evidence>
<dbReference type="Pfam" id="PF00877">
    <property type="entry name" value="NLPC_P60"/>
    <property type="match status" value="1"/>
</dbReference>
<protein>
    <submittedName>
        <fullName evidence="7">C40 family peptidase</fullName>
    </submittedName>
</protein>
<feature type="region of interest" description="Disordered" evidence="5">
    <location>
        <begin position="178"/>
        <end position="243"/>
    </location>
</feature>
<dbReference type="PANTHER" id="PTHR47359">
    <property type="entry name" value="PEPTIDOGLYCAN DL-ENDOPEPTIDASE CWLO"/>
    <property type="match status" value="1"/>
</dbReference>
<accession>A0ABX8S9H4</accession>
<feature type="compositionally biased region" description="Basic and acidic residues" evidence="5">
    <location>
        <begin position="178"/>
        <end position="195"/>
    </location>
</feature>
<feature type="domain" description="NlpC/P60" evidence="6">
    <location>
        <begin position="358"/>
        <end position="499"/>
    </location>
</feature>